<evidence type="ECO:0000259" key="7">
    <source>
        <dbReference type="Pfam" id="PF04024"/>
    </source>
</evidence>
<dbReference type="PANTHER" id="PTHR33885">
    <property type="entry name" value="PHAGE SHOCK PROTEIN C"/>
    <property type="match status" value="1"/>
</dbReference>
<dbReference type="Pfam" id="PF04024">
    <property type="entry name" value="PspC"/>
    <property type="match status" value="1"/>
</dbReference>
<dbReference type="InterPro" id="IPR052027">
    <property type="entry name" value="PspC"/>
</dbReference>
<dbReference type="GO" id="GO:0005886">
    <property type="term" value="C:plasma membrane"/>
    <property type="evidence" value="ECO:0007669"/>
    <property type="project" value="UniProtKB-SubCell"/>
</dbReference>
<dbReference type="RefSeq" id="WP_167038324.1">
    <property type="nucleotide sequence ID" value="NZ_BAAANA010000001.1"/>
</dbReference>
<name>A0A7Y2M274_9MICO</name>
<evidence type="ECO:0000313" key="8">
    <source>
        <dbReference type="EMBL" id="NNH04832.1"/>
    </source>
</evidence>
<evidence type="ECO:0000256" key="1">
    <source>
        <dbReference type="ARBA" id="ARBA00004162"/>
    </source>
</evidence>
<dbReference type="EMBL" id="JABEMB010000024">
    <property type="protein sequence ID" value="NNH04832.1"/>
    <property type="molecule type" value="Genomic_DNA"/>
</dbReference>
<accession>A0A7Y2M274</accession>
<evidence type="ECO:0000256" key="3">
    <source>
        <dbReference type="ARBA" id="ARBA00022692"/>
    </source>
</evidence>
<keyword evidence="5 6" id="KW-0472">Membrane</keyword>
<dbReference type="InterPro" id="IPR007168">
    <property type="entry name" value="Phageshock_PspC_N"/>
</dbReference>
<evidence type="ECO:0000256" key="4">
    <source>
        <dbReference type="ARBA" id="ARBA00022989"/>
    </source>
</evidence>
<keyword evidence="3 6" id="KW-0812">Transmembrane</keyword>
<organism evidence="8 9">
    <name type="scientific">Microbacterium ulmi</name>
    <dbReference type="NCBI Taxonomy" id="179095"/>
    <lineage>
        <taxon>Bacteria</taxon>
        <taxon>Bacillati</taxon>
        <taxon>Actinomycetota</taxon>
        <taxon>Actinomycetes</taxon>
        <taxon>Micrococcales</taxon>
        <taxon>Microbacteriaceae</taxon>
        <taxon>Microbacterium</taxon>
    </lineage>
</organism>
<evidence type="ECO:0000313" key="9">
    <source>
        <dbReference type="Proteomes" id="UP000543598"/>
    </source>
</evidence>
<evidence type="ECO:0000256" key="5">
    <source>
        <dbReference type="ARBA" id="ARBA00023136"/>
    </source>
</evidence>
<gene>
    <name evidence="8" type="ORF">HLA99_13345</name>
</gene>
<dbReference type="AlphaFoldDB" id="A0A7Y2M274"/>
<feature type="transmembrane region" description="Helical" evidence="6">
    <location>
        <begin position="34"/>
        <end position="56"/>
    </location>
</feature>
<comment type="subcellular location">
    <subcellularLocation>
        <location evidence="1">Cell membrane</location>
        <topology evidence="1">Single-pass membrane protein</topology>
    </subcellularLocation>
</comment>
<protein>
    <submittedName>
        <fullName evidence="8">PspC domain-containing protein</fullName>
    </submittedName>
</protein>
<dbReference type="PANTHER" id="PTHR33885:SF3">
    <property type="entry name" value="PHAGE SHOCK PROTEIN C"/>
    <property type="match status" value="1"/>
</dbReference>
<proteinExistence type="predicted"/>
<dbReference type="Proteomes" id="UP000543598">
    <property type="component" value="Unassembled WGS sequence"/>
</dbReference>
<keyword evidence="9" id="KW-1185">Reference proteome</keyword>
<keyword evidence="2" id="KW-1003">Cell membrane</keyword>
<evidence type="ECO:0000256" key="6">
    <source>
        <dbReference type="SAM" id="Phobius"/>
    </source>
</evidence>
<reference evidence="8 9" key="1">
    <citation type="submission" date="2020-05" db="EMBL/GenBank/DDBJ databases">
        <title>MicrobeNet Type strains.</title>
        <authorList>
            <person name="Nicholson A.C."/>
        </authorList>
    </citation>
    <scope>NUCLEOTIDE SEQUENCE [LARGE SCALE GENOMIC DNA]</scope>
    <source>
        <strain evidence="8 9">JCM 14282</strain>
    </source>
</reference>
<feature type="domain" description="Phage shock protein PspC N-terminal" evidence="7">
    <location>
        <begin position="3"/>
        <end position="59"/>
    </location>
</feature>
<sequence length="60" mass="6949">MNGLVRPHRGRWLAGVCLAIAQRFGWNVTAVRVFALIAFFFFGLSLWAYIILWILIPTER</sequence>
<evidence type="ECO:0000256" key="2">
    <source>
        <dbReference type="ARBA" id="ARBA00022475"/>
    </source>
</evidence>
<comment type="caution">
    <text evidence="8">The sequence shown here is derived from an EMBL/GenBank/DDBJ whole genome shotgun (WGS) entry which is preliminary data.</text>
</comment>
<keyword evidence="4 6" id="KW-1133">Transmembrane helix</keyword>